<dbReference type="OrthoDB" id="29879at2759"/>
<dbReference type="GO" id="GO:0016020">
    <property type="term" value="C:membrane"/>
    <property type="evidence" value="ECO:0007669"/>
    <property type="project" value="UniProtKB-SubCell"/>
</dbReference>
<evidence type="ECO:0000313" key="10">
    <source>
        <dbReference type="Proteomes" id="UP000274922"/>
    </source>
</evidence>
<dbReference type="PANTHER" id="PTHR21535:SF51">
    <property type="entry name" value="MANGANESE RESISTANCE PROTEIN MNR2"/>
    <property type="match status" value="1"/>
</dbReference>
<dbReference type="PANTHER" id="PTHR21535">
    <property type="entry name" value="MAGNESIUM AND COBALT TRANSPORT PROTEIN/MITOCHONDRIAL IMPORT INNER MEMBRANE TRANSLOCASE SUBUNIT TIM8"/>
    <property type="match status" value="1"/>
</dbReference>
<dbReference type="EMBL" id="ML009250">
    <property type="protein sequence ID" value="RKO97497.1"/>
    <property type="molecule type" value="Genomic_DNA"/>
</dbReference>
<reference evidence="9 10" key="1">
    <citation type="journal article" date="2018" name="Nat. Microbiol.">
        <title>Leveraging single-cell genomics to expand the fungal tree of life.</title>
        <authorList>
            <person name="Ahrendt S.R."/>
            <person name="Quandt C.A."/>
            <person name="Ciobanu D."/>
            <person name="Clum A."/>
            <person name="Salamov A."/>
            <person name="Andreopoulos B."/>
            <person name="Cheng J.F."/>
            <person name="Woyke T."/>
            <person name="Pelin A."/>
            <person name="Henrissat B."/>
            <person name="Reynolds N.K."/>
            <person name="Benny G.L."/>
            <person name="Smith M.E."/>
            <person name="James T.Y."/>
            <person name="Grigoriev I.V."/>
        </authorList>
    </citation>
    <scope>NUCLEOTIDE SEQUENCE [LARGE SCALE GENOMIC DNA]</scope>
    <source>
        <strain evidence="9 10">ATCC 52028</strain>
    </source>
</reference>
<dbReference type="Gene3D" id="1.20.58.340">
    <property type="entry name" value="Magnesium transport protein CorA, transmembrane region"/>
    <property type="match status" value="2"/>
</dbReference>
<dbReference type="InterPro" id="IPR002523">
    <property type="entry name" value="MgTranspt_CorA/ZnTranspt_ZntB"/>
</dbReference>
<evidence type="ECO:0000256" key="2">
    <source>
        <dbReference type="ARBA" id="ARBA00009765"/>
    </source>
</evidence>
<comment type="similarity">
    <text evidence="2">Belongs to the CorA metal ion transporter (MIT) (TC 1.A.35) family.</text>
</comment>
<comment type="subcellular location">
    <subcellularLocation>
        <location evidence="1">Membrane</location>
        <topology evidence="1">Multi-pass membrane protein</topology>
    </subcellularLocation>
</comment>
<organism evidence="8 10">
    <name type="scientific">Caulochytrium protostelioides</name>
    <dbReference type="NCBI Taxonomy" id="1555241"/>
    <lineage>
        <taxon>Eukaryota</taxon>
        <taxon>Fungi</taxon>
        <taxon>Fungi incertae sedis</taxon>
        <taxon>Chytridiomycota</taxon>
        <taxon>Chytridiomycota incertae sedis</taxon>
        <taxon>Chytridiomycetes</taxon>
        <taxon>Caulochytriales</taxon>
        <taxon>Caulochytriaceae</taxon>
        <taxon>Caulochytrium</taxon>
    </lineage>
</organism>
<dbReference type="SUPFAM" id="SSF143865">
    <property type="entry name" value="CorA soluble domain-like"/>
    <property type="match status" value="1"/>
</dbReference>
<dbReference type="CDD" id="cd12829">
    <property type="entry name" value="Alr1p-like"/>
    <property type="match status" value="1"/>
</dbReference>
<dbReference type="SUPFAM" id="SSF144083">
    <property type="entry name" value="Magnesium transport protein CorA, transmembrane region"/>
    <property type="match status" value="1"/>
</dbReference>
<dbReference type="GO" id="GO:0015095">
    <property type="term" value="F:magnesium ion transmembrane transporter activity"/>
    <property type="evidence" value="ECO:0007669"/>
    <property type="project" value="InterPro"/>
</dbReference>
<dbReference type="InterPro" id="IPR044089">
    <property type="entry name" value="Alr1-like"/>
</dbReference>
<dbReference type="Pfam" id="PF01544">
    <property type="entry name" value="CorA"/>
    <property type="match status" value="1"/>
</dbReference>
<feature type="transmembrane region" description="Helical" evidence="6">
    <location>
        <begin position="340"/>
        <end position="361"/>
    </location>
</feature>
<evidence type="ECO:0000256" key="1">
    <source>
        <dbReference type="ARBA" id="ARBA00004141"/>
    </source>
</evidence>
<feature type="transmembrane region" description="Helical" evidence="6">
    <location>
        <begin position="309"/>
        <end position="328"/>
    </location>
</feature>
<evidence type="ECO:0000313" key="7">
    <source>
        <dbReference type="EMBL" id="RKO97497.1"/>
    </source>
</evidence>
<evidence type="ECO:0000256" key="3">
    <source>
        <dbReference type="ARBA" id="ARBA00022692"/>
    </source>
</evidence>
<dbReference type="GO" id="GO:0010961">
    <property type="term" value="P:intracellular magnesium ion homeostasis"/>
    <property type="evidence" value="ECO:0007669"/>
    <property type="project" value="TreeGrafter"/>
</dbReference>
<protein>
    <submittedName>
        <fullName evidence="7">Mg2+ transporter protein</fullName>
    </submittedName>
</protein>
<keyword evidence="10" id="KW-1185">Reference proteome</keyword>
<keyword evidence="3 6" id="KW-0812">Transmembrane</keyword>
<evidence type="ECO:0000256" key="5">
    <source>
        <dbReference type="ARBA" id="ARBA00023136"/>
    </source>
</evidence>
<dbReference type="InterPro" id="IPR045861">
    <property type="entry name" value="CorA_cytoplasmic_dom"/>
</dbReference>
<name>A0A4P9X6X4_9FUNG</name>
<sequence length="368" mass="41195">MPSPGFPGSSTELAGVGEALGPRFTFYSRATGTLAANTLESLPFAERGDALRSTLRQAPFWLDVTDVTHSEMQFLSRAFAIHPLTMEDIQMEETREKCELFSNYYFITIRAFDQSGRDGAGPAFMTPVNFYLVIGRDCAITFHSRHLPHTANVLQRIQQLQAFGLQMTPDWVNYALIDDITDSFMPSLRFVELEVDAIDDLVLILKENEQADMLRRIGHARKRVMQLLRLLSTKADVLKTVIKRTGERLAPGSETILYLSDIQDHVITMTQNLSHYEKTLARAHANYLAQISIEITVASNRTNDVVMRMTALASVLVPLNVITGMWGMNVHVPGQDADSLGWFFGILAGMFVTAVTTFYLVRKAAQIL</sequence>
<evidence type="ECO:0000256" key="4">
    <source>
        <dbReference type="ARBA" id="ARBA00022989"/>
    </source>
</evidence>
<dbReference type="Proteomes" id="UP000274922">
    <property type="component" value="Unassembled WGS sequence"/>
</dbReference>
<dbReference type="EMBL" id="ML014190">
    <property type="protein sequence ID" value="RKP00966.1"/>
    <property type="molecule type" value="Genomic_DNA"/>
</dbReference>
<reference evidence="7" key="3">
    <citation type="submission" date="2018-08" db="EMBL/GenBank/DDBJ databases">
        <title>Leveraging single-cell genomics to expand the Fungal Tree of Life.</title>
        <authorList>
            <consortium name="DOE Joint Genome Institute"/>
            <person name="Ahrendt S.R."/>
            <person name="Quandt C.A."/>
            <person name="Ciobanu D."/>
            <person name="Clum A."/>
            <person name="Salamov A."/>
            <person name="Andreopoulos B."/>
            <person name="Cheng J.-F."/>
            <person name="Woyke T."/>
            <person name="Pelin A."/>
            <person name="Henrissat B."/>
            <person name="Reynolds N."/>
            <person name="Benny G.L."/>
            <person name="Smith M.E."/>
            <person name="James T.Y."/>
            <person name="Grigoriev I.V."/>
        </authorList>
    </citation>
    <scope>NUCLEOTIDE SEQUENCE</scope>
    <source>
        <strain evidence="7">ATCC 52028</strain>
    </source>
</reference>
<gene>
    <name evidence="7" type="ORF">CAUPRSCDRAFT_6420</name>
    <name evidence="8" type="ORF">CXG81DRAFT_12563</name>
</gene>
<evidence type="ECO:0000313" key="8">
    <source>
        <dbReference type="EMBL" id="RKP00966.1"/>
    </source>
</evidence>
<dbReference type="Proteomes" id="UP000268535">
    <property type="component" value="Unassembled WGS sequence"/>
</dbReference>
<reference evidence="8" key="2">
    <citation type="submission" date="2018-04" db="EMBL/GenBank/DDBJ databases">
        <title>Leveraging single-cell genomics to expand the Fungal Tree of Life.</title>
        <authorList>
            <consortium name="DOE Joint Genome Institute"/>
            <person name="Ahrendt S.R."/>
            <person name="Quandt C.A."/>
            <person name="Ciobanu D."/>
            <person name="Clum A."/>
            <person name="Salamov A."/>
            <person name="Andreopoulos B."/>
            <person name="Cheng J.-F."/>
            <person name="Woyke T."/>
            <person name="Pelin A."/>
            <person name="Henrissat B."/>
            <person name="Benny G.L."/>
            <person name="Smith M.E."/>
            <person name="James T.Y."/>
            <person name="Grigoriev I.V."/>
        </authorList>
    </citation>
    <scope>NUCLEOTIDE SEQUENCE</scope>
    <source>
        <strain evidence="8">ATCC 52028</strain>
    </source>
</reference>
<dbReference type="InterPro" id="IPR045863">
    <property type="entry name" value="CorA_TM1_TM2"/>
</dbReference>
<evidence type="ECO:0000256" key="6">
    <source>
        <dbReference type="SAM" id="Phobius"/>
    </source>
</evidence>
<dbReference type="STRING" id="1555241.A0A4P9X6X4"/>
<keyword evidence="4 6" id="KW-1133">Transmembrane helix</keyword>
<proteinExistence type="inferred from homology"/>
<dbReference type="AlphaFoldDB" id="A0A4P9X6X4"/>
<accession>A0A4P9X6X4</accession>
<evidence type="ECO:0000313" key="9">
    <source>
        <dbReference type="Proteomes" id="UP000268535"/>
    </source>
</evidence>
<keyword evidence="5 6" id="KW-0472">Membrane</keyword>
<dbReference type="Gene3D" id="3.30.460.20">
    <property type="entry name" value="CorA soluble domain-like"/>
    <property type="match status" value="1"/>
</dbReference>